<proteinExistence type="predicted"/>
<organism evidence="7 8">
    <name type="scientific">Lactuca sativa</name>
    <name type="common">Garden lettuce</name>
    <dbReference type="NCBI Taxonomy" id="4236"/>
    <lineage>
        <taxon>Eukaryota</taxon>
        <taxon>Viridiplantae</taxon>
        <taxon>Streptophyta</taxon>
        <taxon>Embryophyta</taxon>
        <taxon>Tracheophyta</taxon>
        <taxon>Spermatophyta</taxon>
        <taxon>Magnoliopsida</taxon>
        <taxon>eudicotyledons</taxon>
        <taxon>Gunneridae</taxon>
        <taxon>Pentapetalae</taxon>
        <taxon>asterids</taxon>
        <taxon>campanulids</taxon>
        <taxon>Asterales</taxon>
        <taxon>Asteraceae</taxon>
        <taxon>Cichorioideae</taxon>
        <taxon>Cichorieae</taxon>
        <taxon>Lactucinae</taxon>
        <taxon>Lactuca</taxon>
    </lineage>
</organism>
<keyword evidence="5" id="KW-0505">Motor protein</keyword>
<feature type="coiled-coil region" evidence="6">
    <location>
        <begin position="67"/>
        <end position="94"/>
    </location>
</feature>
<evidence type="ECO:0000256" key="2">
    <source>
        <dbReference type="ARBA" id="ARBA00022741"/>
    </source>
</evidence>
<sequence length="258" mass="29500">MSPTDISTYSLSSHYFYQLKTHAVYKRSSEGEIFHDNALEAGVSREHELVKSLSSEIQTLKDATKVHETTKMELAKVKEANERMEMELVQLGTNLVEIETLVESRTCELLEVTKELEMTQALAEENEAIATESKQVGMVKGDDERKRLQREELELEFRVFKQQINQVKTSDSDMKRALNEKEKSLQESLQWVELLEKEIANKDKEQSRIPSQTRIPLYLEAVEALAGLGLFPTTISESRCSESTAERVKDESNNEVCH</sequence>
<dbReference type="EMBL" id="NBSK02000001">
    <property type="protein sequence ID" value="KAJ0224766.1"/>
    <property type="molecule type" value="Genomic_DNA"/>
</dbReference>
<dbReference type="PANTHER" id="PTHR37739:SF8">
    <property type="entry name" value="KINESIN-LIKE PROTEIN KIN-12D"/>
    <property type="match status" value="1"/>
</dbReference>
<keyword evidence="4 6" id="KW-0175">Coiled coil</keyword>
<gene>
    <name evidence="7" type="ORF">LSAT_V11C100024690</name>
</gene>
<keyword evidence="8" id="KW-1185">Reference proteome</keyword>
<evidence type="ECO:0000256" key="1">
    <source>
        <dbReference type="ARBA" id="ARBA00022701"/>
    </source>
</evidence>
<reference evidence="7 8" key="1">
    <citation type="journal article" date="2017" name="Nat. Commun.">
        <title>Genome assembly with in vitro proximity ligation data and whole-genome triplication in lettuce.</title>
        <authorList>
            <person name="Reyes-Chin-Wo S."/>
            <person name="Wang Z."/>
            <person name="Yang X."/>
            <person name="Kozik A."/>
            <person name="Arikit S."/>
            <person name="Song C."/>
            <person name="Xia L."/>
            <person name="Froenicke L."/>
            <person name="Lavelle D.O."/>
            <person name="Truco M.J."/>
            <person name="Xia R."/>
            <person name="Zhu S."/>
            <person name="Xu C."/>
            <person name="Xu H."/>
            <person name="Xu X."/>
            <person name="Cox K."/>
            <person name="Korf I."/>
            <person name="Meyers B.C."/>
            <person name="Michelmore R.W."/>
        </authorList>
    </citation>
    <scope>NUCLEOTIDE SEQUENCE [LARGE SCALE GENOMIC DNA]</scope>
    <source>
        <strain evidence="8">cv. Salinas</strain>
        <tissue evidence="7">Seedlings</tissue>
    </source>
</reference>
<evidence type="ECO:0000256" key="6">
    <source>
        <dbReference type="SAM" id="Coils"/>
    </source>
</evidence>
<dbReference type="AlphaFoldDB" id="A0A9R1XT24"/>
<evidence type="ECO:0000313" key="7">
    <source>
        <dbReference type="EMBL" id="KAJ0224766.1"/>
    </source>
</evidence>
<dbReference type="GO" id="GO:0005524">
    <property type="term" value="F:ATP binding"/>
    <property type="evidence" value="ECO:0007669"/>
    <property type="project" value="UniProtKB-KW"/>
</dbReference>
<evidence type="ECO:0000256" key="3">
    <source>
        <dbReference type="ARBA" id="ARBA00022840"/>
    </source>
</evidence>
<accession>A0A9R1XT24</accession>
<dbReference type="PANTHER" id="PTHR37739">
    <property type="entry name" value="KINESIN-LIKE PROTEIN KIN-12D"/>
    <property type="match status" value="1"/>
</dbReference>
<comment type="caution">
    <text evidence="7">The sequence shown here is derived from an EMBL/GenBank/DDBJ whole genome shotgun (WGS) entry which is preliminary data.</text>
</comment>
<keyword evidence="1" id="KW-0493">Microtubule</keyword>
<dbReference type="GO" id="GO:0005874">
    <property type="term" value="C:microtubule"/>
    <property type="evidence" value="ECO:0007669"/>
    <property type="project" value="UniProtKB-KW"/>
</dbReference>
<evidence type="ECO:0000256" key="5">
    <source>
        <dbReference type="ARBA" id="ARBA00023175"/>
    </source>
</evidence>
<keyword evidence="2" id="KW-0547">Nucleotide-binding</keyword>
<dbReference type="Proteomes" id="UP000235145">
    <property type="component" value="Unassembled WGS sequence"/>
</dbReference>
<keyword evidence="3" id="KW-0067">ATP-binding</keyword>
<evidence type="ECO:0000313" key="8">
    <source>
        <dbReference type="Proteomes" id="UP000235145"/>
    </source>
</evidence>
<evidence type="ECO:0000256" key="4">
    <source>
        <dbReference type="ARBA" id="ARBA00023054"/>
    </source>
</evidence>
<protein>
    <submittedName>
        <fullName evidence="7">Uncharacterized protein</fullName>
    </submittedName>
</protein>
<dbReference type="InterPro" id="IPR044986">
    <property type="entry name" value="KIF15/KIN-12"/>
</dbReference>
<name>A0A9R1XT24_LACSA</name>